<accession>A0A9N9SI17</accession>
<keyword evidence="5" id="KW-1185">Reference proteome</keyword>
<feature type="chain" id="PRO_5040104958" evidence="3">
    <location>
        <begin position="18"/>
        <end position="264"/>
    </location>
</feature>
<reference evidence="4" key="2">
    <citation type="submission" date="2022-10" db="EMBL/GenBank/DDBJ databases">
        <authorList>
            <consortium name="ENA_rothamsted_submissions"/>
            <consortium name="culmorum"/>
            <person name="King R."/>
        </authorList>
    </citation>
    <scope>NUCLEOTIDE SEQUENCE</scope>
</reference>
<name>A0A9N9SI17_PHACE</name>
<dbReference type="Proteomes" id="UP001153737">
    <property type="component" value="Chromosome 7"/>
</dbReference>
<feature type="signal peptide" evidence="3">
    <location>
        <begin position="1"/>
        <end position="17"/>
    </location>
</feature>
<dbReference type="GO" id="GO:0042302">
    <property type="term" value="F:structural constituent of cuticle"/>
    <property type="evidence" value="ECO:0007669"/>
    <property type="project" value="UniProtKB-KW"/>
</dbReference>
<protein>
    <submittedName>
        <fullName evidence="4">Uncharacterized protein</fullName>
    </submittedName>
</protein>
<organism evidence="4 5">
    <name type="scientific">Phaedon cochleariae</name>
    <name type="common">Mustard beetle</name>
    <dbReference type="NCBI Taxonomy" id="80249"/>
    <lineage>
        <taxon>Eukaryota</taxon>
        <taxon>Metazoa</taxon>
        <taxon>Ecdysozoa</taxon>
        <taxon>Arthropoda</taxon>
        <taxon>Hexapoda</taxon>
        <taxon>Insecta</taxon>
        <taxon>Pterygota</taxon>
        <taxon>Neoptera</taxon>
        <taxon>Endopterygota</taxon>
        <taxon>Coleoptera</taxon>
        <taxon>Polyphaga</taxon>
        <taxon>Cucujiformia</taxon>
        <taxon>Chrysomeloidea</taxon>
        <taxon>Chrysomelidae</taxon>
        <taxon>Chrysomelinae</taxon>
        <taxon>Chrysomelini</taxon>
        <taxon>Phaedon</taxon>
    </lineage>
</organism>
<proteinExistence type="predicted"/>
<dbReference type="OrthoDB" id="6629390at2759"/>
<dbReference type="AlphaFoldDB" id="A0A9N9SI17"/>
<dbReference type="InterPro" id="IPR022727">
    <property type="entry name" value="Cuticle_C1"/>
</dbReference>
<keyword evidence="2" id="KW-0677">Repeat</keyword>
<dbReference type="PANTHER" id="PTHR39068:SF2">
    <property type="entry name" value="MIP24391P"/>
    <property type="match status" value="1"/>
</dbReference>
<evidence type="ECO:0000313" key="5">
    <source>
        <dbReference type="Proteomes" id="UP001153737"/>
    </source>
</evidence>
<sequence length="264" mass="26634">MAFKFVVLTTLLACANAGFLSQPAIATYSAAPAVSSSYLHQSAPVAVAQASPVYSTYSAAPVAIHAPAYGASHQSVERSLGGAQSVSHYSKAVDSAFSSVRKYDTRITNDALSVAPVATYAAHAPVATYASAPVITKTVAPLAYSAAPAVSSSYIHQASSPVYAAQAPVATYASTPVIAKTVAPVAYAHAPVATYATHAPVATYAAHAPVATYAAHAPVATYATHAAPVAYSAGPVVTKSAIAYSPASVVSHATFTGLGASYQW</sequence>
<gene>
    <name evidence="4" type="ORF">PHAECO_LOCUS11148</name>
</gene>
<keyword evidence="1" id="KW-0193">Cuticle</keyword>
<evidence type="ECO:0000256" key="3">
    <source>
        <dbReference type="SAM" id="SignalP"/>
    </source>
</evidence>
<evidence type="ECO:0000313" key="4">
    <source>
        <dbReference type="EMBL" id="CAG9823842.1"/>
    </source>
</evidence>
<dbReference type="PANTHER" id="PTHR39068">
    <property type="entry name" value="LARVAL/PUPAL CUTICLE PROTEIN H1C-LIKE PROTEIN-RELATED"/>
    <property type="match status" value="1"/>
</dbReference>
<keyword evidence="3" id="KW-0732">Signal</keyword>
<evidence type="ECO:0000256" key="2">
    <source>
        <dbReference type="ARBA" id="ARBA00022737"/>
    </source>
</evidence>
<dbReference type="EMBL" id="OU896713">
    <property type="protein sequence ID" value="CAG9823842.1"/>
    <property type="molecule type" value="Genomic_DNA"/>
</dbReference>
<evidence type="ECO:0000256" key="1">
    <source>
        <dbReference type="ARBA" id="ARBA00022460"/>
    </source>
</evidence>
<dbReference type="Pfam" id="PF11018">
    <property type="entry name" value="Cuticle_3"/>
    <property type="match status" value="1"/>
</dbReference>
<reference evidence="4" key="1">
    <citation type="submission" date="2022-01" db="EMBL/GenBank/DDBJ databases">
        <authorList>
            <person name="King R."/>
        </authorList>
    </citation>
    <scope>NUCLEOTIDE SEQUENCE</scope>
</reference>